<dbReference type="EnsemblBacteria" id="AAT75670">
    <property type="protein sequence ID" value="AAT75670"/>
    <property type="gene ID" value="Mfl313"/>
</dbReference>
<dbReference type="Proteomes" id="UP000006647">
    <property type="component" value="Chromosome"/>
</dbReference>
<dbReference type="GO" id="GO:0008422">
    <property type="term" value="F:beta-glucosidase activity"/>
    <property type="evidence" value="ECO:0007669"/>
    <property type="project" value="TreeGrafter"/>
</dbReference>
<dbReference type="eggNOG" id="COG2723">
    <property type="taxonomic scope" value="Bacteria"/>
</dbReference>
<dbReference type="Gene3D" id="3.20.20.80">
    <property type="entry name" value="Glycosidases"/>
    <property type="match status" value="1"/>
</dbReference>
<dbReference type="InterPro" id="IPR033132">
    <property type="entry name" value="GH_1_N_CS"/>
</dbReference>
<keyword evidence="2" id="KW-0378">Hydrolase</keyword>
<comment type="similarity">
    <text evidence="1 4">Belongs to the glycosyl hydrolase 1 family.</text>
</comment>
<gene>
    <name evidence="5" type="ordered locus">Mfl313</name>
</gene>
<reference evidence="5 6" key="1">
    <citation type="submission" date="2004-06" db="EMBL/GenBank/DDBJ databases">
        <authorList>
            <person name="Birren B.W."/>
            <person name="Stange-Thomann N."/>
            <person name="Hafez N."/>
            <person name="DeCaprio D."/>
            <person name="Fisher S."/>
            <person name="Butler J."/>
            <person name="Elkins T."/>
            <person name="Kodira C.D."/>
            <person name="Major J."/>
            <person name="Wang S."/>
            <person name="Nicol R."/>
            <person name="Nusbaum C."/>
        </authorList>
    </citation>
    <scope>NUCLEOTIDE SEQUENCE [LARGE SCALE GENOMIC DNA]</scope>
    <source>
        <strain evidence="6">ATCC 33453 / NBRC 100688 / NCTC 11704 / L1</strain>
    </source>
</reference>
<organism evidence="5 6">
    <name type="scientific">Mesoplasma florum (strain ATCC 33453 / NBRC 100688 / NCTC 11704 / L1)</name>
    <name type="common">Acholeplasma florum</name>
    <dbReference type="NCBI Taxonomy" id="265311"/>
    <lineage>
        <taxon>Bacteria</taxon>
        <taxon>Bacillati</taxon>
        <taxon>Mycoplasmatota</taxon>
        <taxon>Mollicutes</taxon>
        <taxon>Entomoplasmatales</taxon>
        <taxon>Entomoplasmataceae</taxon>
        <taxon>Mesoplasma</taxon>
    </lineage>
</organism>
<dbReference type="GO" id="GO:0016052">
    <property type="term" value="P:carbohydrate catabolic process"/>
    <property type="evidence" value="ECO:0007669"/>
    <property type="project" value="TreeGrafter"/>
</dbReference>
<dbReference type="FunFam" id="3.20.20.80:FF:000004">
    <property type="entry name" value="Beta-glucosidase 6-phospho-beta-glucosidase"/>
    <property type="match status" value="1"/>
</dbReference>
<proteinExistence type="inferred from homology"/>
<dbReference type="PATRIC" id="fig|265311.5.peg.313"/>
<dbReference type="GO" id="GO:0005829">
    <property type="term" value="C:cytosol"/>
    <property type="evidence" value="ECO:0007669"/>
    <property type="project" value="TreeGrafter"/>
</dbReference>
<dbReference type="OrthoDB" id="391810at2"/>
<sequence length="469" mass="55287">MEIKKLKKFDDDFLWGASISAFQAEGASTKDGKGLSIQDVKKISEKYSDFSVAADFYNNYKEDIALLKEMGLSSFRFSISWTRIIPDGDGEINKKGIIFYHNLIDELKKNGIEPIVTIYHFDLPFSLQQKGGWSNRDMIVKAFLKYSKVLFNEYAKKVKYWLTINEQNVMIMIGSKMKFLNGGDKKFNQNELYNQSHNMFIAQALVMEEMHNNFPNCLIAPALNIVSIYPNSNKPQDYLAAMNASVMRNWYYLDAIVRGEYNPIMYKYLEDNNFLPDFRKGDYEILKKAKPDFIAFNYYTSATVKSEINNFIEVEELIDQQRLFDVPGMFSYCENPNLEKTEYGWDIDSTGFRVTMREMYERYRLPLMITENGLGHSEQLNENNTVDDDYRIQYYEKHLNELRKCISEGIKIISYNAWTAIDIVSSHQGFSKRYGFIYVDRTEKDLKEMKRYPKKSFYWYKEYIKKIKY</sequence>
<dbReference type="EMBL" id="AE017263">
    <property type="protein sequence ID" value="AAT75670.1"/>
    <property type="molecule type" value="Genomic_DNA"/>
</dbReference>
<dbReference type="AlphaFoldDB" id="Q6F1F3"/>
<evidence type="ECO:0000313" key="5">
    <source>
        <dbReference type="EMBL" id="AAT75670.1"/>
    </source>
</evidence>
<dbReference type="PANTHER" id="PTHR10353:SF122">
    <property type="entry name" value="6-PHOSPHO-BETA-GLUCOSIDASE ASCB-RELATED"/>
    <property type="match status" value="1"/>
</dbReference>
<dbReference type="PROSITE" id="PS00653">
    <property type="entry name" value="GLYCOSYL_HYDROL_F1_2"/>
    <property type="match status" value="1"/>
</dbReference>
<accession>Q6F1F3</accession>
<dbReference type="PRINTS" id="PR00131">
    <property type="entry name" value="GLHYDRLASE1"/>
</dbReference>
<evidence type="ECO:0000256" key="1">
    <source>
        <dbReference type="ARBA" id="ARBA00010838"/>
    </source>
</evidence>
<evidence type="ECO:0000256" key="4">
    <source>
        <dbReference type="RuleBase" id="RU003690"/>
    </source>
</evidence>
<dbReference type="PANTHER" id="PTHR10353">
    <property type="entry name" value="GLYCOSYL HYDROLASE"/>
    <property type="match status" value="1"/>
</dbReference>
<dbReference type="RefSeq" id="WP_011183210.1">
    <property type="nucleotide sequence ID" value="NC_006055.1"/>
</dbReference>
<dbReference type="CAZy" id="GH1">
    <property type="family name" value="Glycoside Hydrolase Family 1"/>
</dbReference>
<dbReference type="PaxDb" id="265311-Mfl313"/>
<keyword evidence="6" id="KW-1185">Reference proteome</keyword>
<evidence type="ECO:0000256" key="2">
    <source>
        <dbReference type="ARBA" id="ARBA00022801"/>
    </source>
</evidence>
<protein>
    <submittedName>
        <fullName evidence="5">Beta-glucosidase/alpha xylosidase</fullName>
    </submittedName>
</protein>
<dbReference type="SUPFAM" id="SSF51445">
    <property type="entry name" value="(Trans)glycosidases"/>
    <property type="match status" value="1"/>
</dbReference>
<dbReference type="KEGG" id="mfl:Mfl313"/>
<dbReference type="InterPro" id="IPR017853">
    <property type="entry name" value="GH"/>
</dbReference>
<name>Q6F1F3_MESFL</name>
<evidence type="ECO:0000256" key="3">
    <source>
        <dbReference type="ARBA" id="ARBA00023295"/>
    </source>
</evidence>
<dbReference type="STRING" id="265311.Mfl313"/>
<keyword evidence="3" id="KW-0326">Glycosidase</keyword>
<dbReference type="InterPro" id="IPR001360">
    <property type="entry name" value="Glyco_hydro_1"/>
</dbReference>
<evidence type="ECO:0000313" key="6">
    <source>
        <dbReference type="Proteomes" id="UP000006647"/>
    </source>
</evidence>
<dbReference type="HOGENOM" id="CLU_001859_0_1_14"/>
<dbReference type="GeneID" id="2898021"/>
<dbReference type="Pfam" id="PF00232">
    <property type="entry name" value="Glyco_hydro_1"/>
    <property type="match status" value="1"/>
</dbReference>